<protein>
    <submittedName>
        <fullName evidence="1">Uncharacterized protein</fullName>
    </submittedName>
</protein>
<feature type="non-terminal residue" evidence="1">
    <location>
        <position position="25"/>
    </location>
</feature>
<accession>A0A382WZH8</accession>
<name>A0A382WZH8_9ZZZZ</name>
<dbReference type="AlphaFoldDB" id="A0A382WZH8"/>
<dbReference type="EMBL" id="UINC01163762">
    <property type="protein sequence ID" value="SVD64242.1"/>
    <property type="molecule type" value="Genomic_DNA"/>
</dbReference>
<gene>
    <name evidence="1" type="ORF">METZ01_LOCUS417096</name>
</gene>
<organism evidence="1">
    <name type="scientific">marine metagenome</name>
    <dbReference type="NCBI Taxonomy" id="408172"/>
    <lineage>
        <taxon>unclassified sequences</taxon>
        <taxon>metagenomes</taxon>
        <taxon>ecological metagenomes</taxon>
    </lineage>
</organism>
<sequence>MFGLWNKVNDKLEDGSDRYSEKEKE</sequence>
<proteinExistence type="predicted"/>
<evidence type="ECO:0000313" key="1">
    <source>
        <dbReference type="EMBL" id="SVD64242.1"/>
    </source>
</evidence>
<reference evidence="1" key="1">
    <citation type="submission" date="2018-05" db="EMBL/GenBank/DDBJ databases">
        <authorList>
            <person name="Lanie J.A."/>
            <person name="Ng W.-L."/>
            <person name="Kazmierczak K.M."/>
            <person name="Andrzejewski T.M."/>
            <person name="Davidsen T.M."/>
            <person name="Wayne K.J."/>
            <person name="Tettelin H."/>
            <person name="Glass J.I."/>
            <person name="Rusch D."/>
            <person name="Podicherti R."/>
            <person name="Tsui H.-C.T."/>
            <person name="Winkler M.E."/>
        </authorList>
    </citation>
    <scope>NUCLEOTIDE SEQUENCE</scope>
</reference>